<organism evidence="2 3">
    <name type="scientific">Geodia barretti</name>
    <name type="common">Barrett's horny sponge</name>
    <dbReference type="NCBI Taxonomy" id="519541"/>
    <lineage>
        <taxon>Eukaryota</taxon>
        <taxon>Metazoa</taxon>
        <taxon>Porifera</taxon>
        <taxon>Demospongiae</taxon>
        <taxon>Heteroscleromorpha</taxon>
        <taxon>Tetractinellida</taxon>
        <taxon>Astrophorina</taxon>
        <taxon>Geodiidae</taxon>
        <taxon>Geodia</taxon>
    </lineage>
</organism>
<reference evidence="2" key="1">
    <citation type="submission" date="2023-03" db="EMBL/GenBank/DDBJ databases">
        <authorList>
            <person name="Steffen K."/>
            <person name="Cardenas P."/>
        </authorList>
    </citation>
    <scope>NUCLEOTIDE SEQUENCE</scope>
</reference>
<dbReference type="EMBL" id="CASHTH010004193">
    <property type="protein sequence ID" value="CAI8054569.1"/>
    <property type="molecule type" value="Genomic_DNA"/>
</dbReference>
<dbReference type="AlphaFoldDB" id="A0AA35TUR1"/>
<accession>A0AA35TUR1</accession>
<evidence type="ECO:0000313" key="2">
    <source>
        <dbReference type="EMBL" id="CAI8054569.1"/>
    </source>
</evidence>
<dbReference type="Proteomes" id="UP001174909">
    <property type="component" value="Unassembled WGS sequence"/>
</dbReference>
<name>A0AA35TUR1_GEOBA</name>
<gene>
    <name evidence="2" type="ORF">GBAR_LOCUS29768</name>
</gene>
<keyword evidence="3" id="KW-1185">Reference proteome</keyword>
<evidence type="ECO:0000256" key="1">
    <source>
        <dbReference type="SAM" id="MobiDB-lite"/>
    </source>
</evidence>
<protein>
    <submittedName>
        <fullName evidence="2">Uncharacterized protein</fullName>
    </submittedName>
</protein>
<proteinExistence type="predicted"/>
<feature type="compositionally biased region" description="Polar residues" evidence="1">
    <location>
        <begin position="1"/>
        <end position="11"/>
    </location>
</feature>
<comment type="caution">
    <text evidence="2">The sequence shown here is derived from an EMBL/GenBank/DDBJ whole genome shotgun (WGS) entry which is preliminary data.</text>
</comment>
<evidence type="ECO:0000313" key="3">
    <source>
        <dbReference type="Proteomes" id="UP001174909"/>
    </source>
</evidence>
<feature type="region of interest" description="Disordered" evidence="1">
    <location>
        <begin position="1"/>
        <end position="62"/>
    </location>
</feature>
<sequence length="62" mass="6734">MTVGRTTSQCGNGDGADEEEQRSGSSSHHKVSLLTLYRRLDRHHPKDPGTGKVFSDAVLSSH</sequence>